<comment type="caution">
    <text evidence="1">The sequence shown here is derived from an EMBL/GenBank/DDBJ whole genome shotgun (WGS) entry which is preliminary data.</text>
</comment>
<dbReference type="EMBL" id="CM044706">
    <property type="protein sequence ID" value="KAI5659098.1"/>
    <property type="molecule type" value="Genomic_DNA"/>
</dbReference>
<keyword evidence="2" id="KW-1185">Reference proteome</keyword>
<reference evidence="2" key="1">
    <citation type="journal article" date="2023" name="Nat. Plants">
        <title>Single-cell RNA sequencing provides a high-resolution roadmap for understanding the multicellular compartmentation of specialized metabolism.</title>
        <authorList>
            <person name="Sun S."/>
            <person name="Shen X."/>
            <person name="Li Y."/>
            <person name="Li Y."/>
            <person name="Wang S."/>
            <person name="Li R."/>
            <person name="Zhang H."/>
            <person name="Shen G."/>
            <person name="Guo B."/>
            <person name="Wei J."/>
            <person name="Xu J."/>
            <person name="St-Pierre B."/>
            <person name="Chen S."/>
            <person name="Sun C."/>
        </authorList>
    </citation>
    <scope>NUCLEOTIDE SEQUENCE [LARGE SCALE GENOMIC DNA]</scope>
</reference>
<accession>A0ACC0ADT7</accession>
<organism evidence="1 2">
    <name type="scientific">Catharanthus roseus</name>
    <name type="common">Madagascar periwinkle</name>
    <name type="synonym">Vinca rosea</name>
    <dbReference type="NCBI Taxonomy" id="4058"/>
    <lineage>
        <taxon>Eukaryota</taxon>
        <taxon>Viridiplantae</taxon>
        <taxon>Streptophyta</taxon>
        <taxon>Embryophyta</taxon>
        <taxon>Tracheophyta</taxon>
        <taxon>Spermatophyta</taxon>
        <taxon>Magnoliopsida</taxon>
        <taxon>eudicotyledons</taxon>
        <taxon>Gunneridae</taxon>
        <taxon>Pentapetalae</taxon>
        <taxon>asterids</taxon>
        <taxon>lamiids</taxon>
        <taxon>Gentianales</taxon>
        <taxon>Apocynaceae</taxon>
        <taxon>Rauvolfioideae</taxon>
        <taxon>Vinceae</taxon>
        <taxon>Catharanthinae</taxon>
        <taxon>Catharanthus</taxon>
    </lineage>
</organism>
<evidence type="ECO:0000313" key="1">
    <source>
        <dbReference type="EMBL" id="KAI5659098.1"/>
    </source>
</evidence>
<name>A0ACC0ADT7_CATRO</name>
<evidence type="ECO:0000313" key="2">
    <source>
        <dbReference type="Proteomes" id="UP001060085"/>
    </source>
</evidence>
<gene>
    <name evidence="1" type="ORF">M9H77_27891</name>
</gene>
<protein>
    <submittedName>
        <fullName evidence="1">Uncharacterized protein</fullName>
    </submittedName>
</protein>
<dbReference type="Proteomes" id="UP001060085">
    <property type="component" value="Linkage Group LG06"/>
</dbReference>
<sequence>MHTQVEQDVDYSSFEFFRDTIARSNSFLKTLVKDSVNNFKSSLNVALFRWMCNFQFWTHMSRKELIKWLTHLRVDPASYFEQKALNQEKKATIYWTERICHQKP</sequence>
<proteinExistence type="predicted"/>